<name>A0ABU0UU79_ACIBI</name>
<evidence type="ECO:0000259" key="4">
    <source>
        <dbReference type="PROSITE" id="PS50043"/>
    </source>
</evidence>
<dbReference type="PANTHER" id="PTHR44688">
    <property type="entry name" value="DNA-BINDING TRANSCRIPTIONAL ACTIVATOR DEVR_DOSR"/>
    <property type="match status" value="1"/>
</dbReference>
<dbReference type="NCBIfam" id="TIGR03541">
    <property type="entry name" value="reg_near_HchA"/>
    <property type="match status" value="1"/>
</dbReference>
<dbReference type="PROSITE" id="PS50043">
    <property type="entry name" value="HTH_LUXR_2"/>
    <property type="match status" value="1"/>
</dbReference>
<dbReference type="InterPro" id="IPR019941">
    <property type="entry name" value="Tscrpt_reg_LuxR_HchA-assoc"/>
</dbReference>
<dbReference type="EMBL" id="JAUTBK010000002">
    <property type="protein sequence ID" value="MDQ1208099.1"/>
    <property type="molecule type" value="Genomic_DNA"/>
</dbReference>
<evidence type="ECO:0000256" key="1">
    <source>
        <dbReference type="ARBA" id="ARBA00023015"/>
    </source>
</evidence>
<dbReference type="RefSeq" id="WP_307002496.1">
    <property type="nucleotide sequence ID" value="NZ_JAUTBK010000002.1"/>
</dbReference>
<gene>
    <name evidence="5" type="ORF">QE380_001022</name>
</gene>
<comment type="caution">
    <text evidence="5">The sequence shown here is derived from an EMBL/GenBank/DDBJ whole genome shotgun (WGS) entry which is preliminary data.</text>
</comment>
<dbReference type="Proteomes" id="UP001233360">
    <property type="component" value="Unassembled WGS sequence"/>
</dbReference>
<reference evidence="5 6" key="1">
    <citation type="submission" date="2023-07" db="EMBL/GenBank/DDBJ databases">
        <title>Functional and genomic diversity of the sorghum phyllosphere microbiome.</title>
        <authorList>
            <person name="Shade A."/>
        </authorList>
    </citation>
    <scope>NUCLEOTIDE SEQUENCE [LARGE SCALE GENOMIC DNA]</scope>
    <source>
        <strain evidence="5 6">SORGH_AS_0887</strain>
    </source>
</reference>
<keyword evidence="6" id="KW-1185">Reference proteome</keyword>
<dbReference type="InterPro" id="IPR005143">
    <property type="entry name" value="TF_LuxR_autoind-bd_dom"/>
</dbReference>
<dbReference type="Gene3D" id="3.30.450.80">
    <property type="entry name" value="Transcription factor LuxR-like, autoinducer-binding domain"/>
    <property type="match status" value="1"/>
</dbReference>
<dbReference type="CDD" id="cd06170">
    <property type="entry name" value="LuxR_C_like"/>
    <property type="match status" value="1"/>
</dbReference>
<keyword evidence="3" id="KW-0804">Transcription</keyword>
<dbReference type="Pfam" id="PF00196">
    <property type="entry name" value="GerE"/>
    <property type="match status" value="1"/>
</dbReference>
<organism evidence="5 6">
    <name type="scientific">Acinetobacter baylyi</name>
    <dbReference type="NCBI Taxonomy" id="202950"/>
    <lineage>
        <taxon>Bacteria</taxon>
        <taxon>Pseudomonadati</taxon>
        <taxon>Pseudomonadota</taxon>
        <taxon>Gammaproteobacteria</taxon>
        <taxon>Moraxellales</taxon>
        <taxon>Moraxellaceae</taxon>
        <taxon>Acinetobacter</taxon>
    </lineage>
</organism>
<dbReference type="InterPro" id="IPR000792">
    <property type="entry name" value="Tscrpt_reg_LuxR_C"/>
</dbReference>
<dbReference type="SUPFAM" id="SSF75516">
    <property type="entry name" value="Pheromone-binding domain of LuxR-like quorum-sensing transcription factors"/>
    <property type="match status" value="1"/>
</dbReference>
<sequence length="246" mass="28510">MKTFEDQPAELLFQTLRQIRQASKIEDIFDVVVEFAQNIDFDRLIICSIVPHGKEELIDEVFFVYGNWTDRTNIEERNKYLRNCPITRHIFDYDEPFFWTKTFNKNNSKETYRVIKNISERGEESGVQVPIFGRTGLEGAISFAGKLSDLGADFRFILQSVCVTAFREIQSKRSLNLLRENSVLTQREKEILKWTAVGRKQSEIAEILKISERTVENHLRSIRKKLEVKSTGQAIASALLKGEIDL</sequence>
<keyword evidence="1" id="KW-0805">Transcription regulation</keyword>
<feature type="domain" description="HTH luxR-type" evidence="4">
    <location>
        <begin position="177"/>
        <end position="242"/>
    </location>
</feature>
<evidence type="ECO:0000313" key="5">
    <source>
        <dbReference type="EMBL" id="MDQ1208099.1"/>
    </source>
</evidence>
<proteinExistence type="predicted"/>
<dbReference type="SUPFAM" id="SSF46894">
    <property type="entry name" value="C-terminal effector domain of the bipartite response regulators"/>
    <property type="match status" value="1"/>
</dbReference>
<evidence type="ECO:0000313" key="6">
    <source>
        <dbReference type="Proteomes" id="UP001233360"/>
    </source>
</evidence>
<dbReference type="PRINTS" id="PR00038">
    <property type="entry name" value="HTHLUXR"/>
</dbReference>
<dbReference type="InterPro" id="IPR016032">
    <property type="entry name" value="Sig_transdc_resp-reg_C-effctor"/>
</dbReference>
<protein>
    <submittedName>
        <fullName evidence="5">LuxR family quorum sensing-dependent transcriptional regulator</fullName>
    </submittedName>
</protein>
<evidence type="ECO:0000256" key="3">
    <source>
        <dbReference type="ARBA" id="ARBA00023163"/>
    </source>
</evidence>
<dbReference type="Gene3D" id="1.10.10.10">
    <property type="entry name" value="Winged helix-like DNA-binding domain superfamily/Winged helix DNA-binding domain"/>
    <property type="match status" value="1"/>
</dbReference>
<evidence type="ECO:0000256" key="2">
    <source>
        <dbReference type="ARBA" id="ARBA00023125"/>
    </source>
</evidence>
<accession>A0ABU0UU79</accession>
<dbReference type="PANTHER" id="PTHR44688:SF16">
    <property type="entry name" value="DNA-BINDING TRANSCRIPTIONAL ACTIVATOR DEVR_DOSR"/>
    <property type="match status" value="1"/>
</dbReference>
<dbReference type="InterPro" id="IPR036388">
    <property type="entry name" value="WH-like_DNA-bd_sf"/>
</dbReference>
<dbReference type="SMART" id="SM00421">
    <property type="entry name" value="HTH_LUXR"/>
    <property type="match status" value="1"/>
</dbReference>
<dbReference type="Pfam" id="PF03472">
    <property type="entry name" value="Autoind_bind"/>
    <property type="match status" value="1"/>
</dbReference>
<keyword evidence="2" id="KW-0238">DNA-binding</keyword>
<dbReference type="InterPro" id="IPR036693">
    <property type="entry name" value="TF_LuxR_autoind-bd_dom_sf"/>
</dbReference>